<protein>
    <submittedName>
        <fullName evidence="1">Uncharacterized protein</fullName>
    </submittedName>
</protein>
<dbReference type="Proteomes" id="UP001432075">
    <property type="component" value="Chromosome"/>
</dbReference>
<evidence type="ECO:0000313" key="1">
    <source>
        <dbReference type="EMBL" id="WUO45601.1"/>
    </source>
</evidence>
<name>A0ABZ1RGZ9_9ACTN</name>
<dbReference type="GeneID" id="91412701"/>
<proteinExistence type="predicted"/>
<organism evidence="1 2">
    <name type="scientific">Streptomyces goshikiensis</name>
    <dbReference type="NCBI Taxonomy" id="1942"/>
    <lineage>
        <taxon>Bacteria</taxon>
        <taxon>Bacillati</taxon>
        <taxon>Actinomycetota</taxon>
        <taxon>Actinomycetes</taxon>
        <taxon>Kitasatosporales</taxon>
        <taxon>Streptomycetaceae</taxon>
        <taxon>Streptomyces</taxon>
    </lineage>
</organism>
<evidence type="ECO:0000313" key="2">
    <source>
        <dbReference type="Proteomes" id="UP001432075"/>
    </source>
</evidence>
<dbReference type="RefSeq" id="WP_037798617.1">
    <property type="nucleotide sequence ID" value="NZ_CP108057.1"/>
</dbReference>
<keyword evidence="2" id="KW-1185">Reference proteome</keyword>
<sequence length="68" mass="7069">MTTQINDSVRYVDSGAGAETAAHDHPVGEVTFGASGMLGLRSRLLRTADSDAAATVDTPWTTGSLTLF</sequence>
<accession>A0ABZ1RGZ9</accession>
<gene>
    <name evidence="1" type="ORF">OHU17_06990</name>
</gene>
<reference evidence="1" key="1">
    <citation type="submission" date="2022-10" db="EMBL/GenBank/DDBJ databases">
        <title>The complete genomes of actinobacterial strains from the NBC collection.</title>
        <authorList>
            <person name="Joergensen T.S."/>
            <person name="Alvarez Arevalo M."/>
            <person name="Sterndorff E.B."/>
            <person name="Faurdal D."/>
            <person name="Vuksanovic O."/>
            <person name="Mourched A.-S."/>
            <person name="Charusanti P."/>
            <person name="Shaw S."/>
            <person name="Blin K."/>
            <person name="Weber T."/>
        </authorList>
    </citation>
    <scope>NUCLEOTIDE SEQUENCE</scope>
    <source>
        <strain evidence="1">NBC_00283</strain>
    </source>
</reference>
<dbReference type="EMBL" id="CP108057">
    <property type="protein sequence ID" value="WUO45601.1"/>
    <property type="molecule type" value="Genomic_DNA"/>
</dbReference>